<organism evidence="1">
    <name type="scientific">Eutreptiella gymnastica</name>
    <dbReference type="NCBI Taxonomy" id="73025"/>
    <lineage>
        <taxon>Eukaryota</taxon>
        <taxon>Discoba</taxon>
        <taxon>Euglenozoa</taxon>
        <taxon>Euglenida</taxon>
        <taxon>Spirocuta</taxon>
        <taxon>Euglenophyceae</taxon>
        <taxon>Eutreptiales</taxon>
        <taxon>Eutreptiaceae</taxon>
        <taxon>Eutreptiella</taxon>
    </lineage>
</organism>
<sequence length="132" mass="14437">MGVAWRFKGQTEFPGVGPSIAPRISVWDACPVFLGQAGQTLHVNAAFFSLWLWAEIPESHSDKWPNEFGPLTVCARKSMSRRGVWVIATDVDASHGVRSAQHLPLGLWAFGPMPRPCGAKRTLPPSSQSLVE</sequence>
<protein>
    <submittedName>
        <fullName evidence="1">Uncharacterized protein</fullName>
    </submittedName>
</protein>
<dbReference type="AlphaFoldDB" id="A0A7S4D374"/>
<name>A0A7S4D374_9EUGL</name>
<accession>A0A7S4D374</accession>
<proteinExistence type="predicted"/>
<gene>
    <name evidence="1" type="ORF">EGYM00163_LOCUS25869</name>
</gene>
<reference evidence="1" key="1">
    <citation type="submission" date="2021-01" db="EMBL/GenBank/DDBJ databases">
        <authorList>
            <person name="Corre E."/>
            <person name="Pelletier E."/>
            <person name="Niang G."/>
            <person name="Scheremetjew M."/>
            <person name="Finn R."/>
            <person name="Kale V."/>
            <person name="Holt S."/>
            <person name="Cochrane G."/>
            <person name="Meng A."/>
            <person name="Brown T."/>
            <person name="Cohen L."/>
        </authorList>
    </citation>
    <scope>NUCLEOTIDE SEQUENCE</scope>
    <source>
        <strain evidence="1">CCMP1594</strain>
    </source>
</reference>
<dbReference type="EMBL" id="HBJA01073702">
    <property type="protein sequence ID" value="CAE0814713.1"/>
    <property type="molecule type" value="Transcribed_RNA"/>
</dbReference>
<evidence type="ECO:0000313" key="1">
    <source>
        <dbReference type="EMBL" id="CAE0814713.1"/>
    </source>
</evidence>